<evidence type="ECO:0000313" key="3">
    <source>
        <dbReference type="Proteomes" id="UP000502297"/>
    </source>
</evidence>
<organism evidence="2 3">
    <name type="scientific">Acinetobacter shaoyimingii</name>
    <dbReference type="NCBI Taxonomy" id="2715164"/>
    <lineage>
        <taxon>Bacteria</taxon>
        <taxon>Pseudomonadati</taxon>
        <taxon>Pseudomonadota</taxon>
        <taxon>Gammaproteobacteria</taxon>
        <taxon>Moraxellales</taxon>
        <taxon>Moraxellaceae</taxon>
        <taxon>Acinetobacter</taxon>
    </lineage>
</organism>
<dbReference type="AlphaFoldDB" id="A0A6G8RWY8"/>
<sequence>MQKNLELIAAYFTIGGDVYPGAPSEVSPFSFAHRVQAAAEAGYKGVGLVHNDLMAVADKLGYKQMRQILNEFGMKYFEIEILEHWYRSGEIRRQSDKIRAEMLEVAAEVGVSTIKLGSGPADDPLNIELMTENFAKIADQAAVSDTAVMIEFMPFCNLNTLAPAIEIAQNANRKNAGILLDIWHVARANIDFNDIRSIPQHLIKGIELDDANRYPLENLFLDTIHKRQLPGDGDLDLALFIDAVKSTGFAGPWGVEVISEVHRKKPLQQMAQESFEKTIRYFQ</sequence>
<dbReference type="Pfam" id="PF01261">
    <property type="entry name" value="AP_endonuc_2"/>
    <property type="match status" value="1"/>
</dbReference>
<dbReference type="PANTHER" id="PTHR12110:SF48">
    <property type="entry name" value="BLL3656 PROTEIN"/>
    <property type="match status" value="1"/>
</dbReference>
<name>A0A6G8RWY8_9GAMM</name>
<protein>
    <submittedName>
        <fullName evidence="2">Sugar phosphate isomerase/epimerase</fullName>
    </submittedName>
</protein>
<dbReference type="Proteomes" id="UP000502297">
    <property type="component" value="Chromosome"/>
</dbReference>
<reference evidence="2 3" key="1">
    <citation type="submission" date="2020-03" db="EMBL/GenBank/DDBJ databases">
        <authorList>
            <person name="Zhu W."/>
        </authorList>
    </citation>
    <scope>NUCLEOTIDE SEQUENCE [LARGE SCALE GENOMIC DNA]</scope>
    <source>
        <strain evidence="2 3">323-1</strain>
    </source>
</reference>
<keyword evidence="2" id="KW-0413">Isomerase</keyword>
<dbReference type="Gene3D" id="3.20.20.150">
    <property type="entry name" value="Divalent-metal-dependent TIM barrel enzymes"/>
    <property type="match status" value="1"/>
</dbReference>
<feature type="domain" description="Xylose isomerase-like TIM barrel" evidence="1">
    <location>
        <begin position="35"/>
        <end position="271"/>
    </location>
</feature>
<evidence type="ECO:0000259" key="1">
    <source>
        <dbReference type="Pfam" id="PF01261"/>
    </source>
</evidence>
<dbReference type="SUPFAM" id="SSF51658">
    <property type="entry name" value="Xylose isomerase-like"/>
    <property type="match status" value="1"/>
</dbReference>
<dbReference type="KEGG" id="asha:G8E00_11075"/>
<accession>A0A6G8RWY8</accession>
<dbReference type="InterPro" id="IPR036237">
    <property type="entry name" value="Xyl_isomerase-like_sf"/>
</dbReference>
<gene>
    <name evidence="2" type="ORF">G8E00_11075</name>
</gene>
<dbReference type="RefSeq" id="WP_166224619.1">
    <property type="nucleotide sequence ID" value="NZ_CP049801.1"/>
</dbReference>
<evidence type="ECO:0000313" key="2">
    <source>
        <dbReference type="EMBL" id="QIO06456.1"/>
    </source>
</evidence>
<dbReference type="EMBL" id="CP049801">
    <property type="protein sequence ID" value="QIO06456.1"/>
    <property type="molecule type" value="Genomic_DNA"/>
</dbReference>
<proteinExistence type="predicted"/>
<dbReference type="GO" id="GO:0016853">
    <property type="term" value="F:isomerase activity"/>
    <property type="evidence" value="ECO:0007669"/>
    <property type="project" value="UniProtKB-KW"/>
</dbReference>
<dbReference type="InterPro" id="IPR050312">
    <property type="entry name" value="IolE/XylAMocC-like"/>
</dbReference>
<dbReference type="PANTHER" id="PTHR12110">
    <property type="entry name" value="HYDROXYPYRUVATE ISOMERASE"/>
    <property type="match status" value="1"/>
</dbReference>
<dbReference type="InterPro" id="IPR013022">
    <property type="entry name" value="Xyl_isomerase-like_TIM-brl"/>
</dbReference>
<keyword evidence="3" id="KW-1185">Reference proteome</keyword>